<dbReference type="AlphaFoldDB" id="A0A915CAH0"/>
<name>A0A915CAH0_PARUN</name>
<reference evidence="3" key="1">
    <citation type="submission" date="2022-11" db="UniProtKB">
        <authorList>
            <consortium name="WormBaseParasite"/>
        </authorList>
    </citation>
    <scope>IDENTIFICATION</scope>
</reference>
<dbReference type="WBParaSite" id="PgR114_g008_t02">
    <property type="protein sequence ID" value="PgR114_g008_t02"/>
    <property type="gene ID" value="PgR114_g008"/>
</dbReference>
<proteinExistence type="predicted"/>
<evidence type="ECO:0000313" key="3">
    <source>
        <dbReference type="WBParaSite" id="PgR114_g008_t02"/>
    </source>
</evidence>
<feature type="signal peptide" evidence="1">
    <location>
        <begin position="1"/>
        <end position="19"/>
    </location>
</feature>
<protein>
    <submittedName>
        <fullName evidence="3">Uncharacterized protein</fullName>
    </submittedName>
</protein>
<evidence type="ECO:0000313" key="2">
    <source>
        <dbReference type="Proteomes" id="UP000887569"/>
    </source>
</evidence>
<sequence length="126" mass="13117">MVLLKCALLALYITEVITAMPVSDVDVEEDKDDRRHKRFICATCIDPCVGASCGGGLAVVDRPVPIPSPVPMPLPVPQLQPYPVPVPMPVPDPQPPSVVPVPVPVAVQSGCTTGICVSMCTGGGMC</sequence>
<feature type="chain" id="PRO_5037686661" evidence="1">
    <location>
        <begin position="20"/>
        <end position="126"/>
    </location>
</feature>
<keyword evidence="1" id="KW-0732">Signal</keyword>
<accession>A0A915CAH0</accession>
<organism evidence="2 3">
    <name type="scientific">Parascaris univalens</name>
    <name type="common">Nematode worm</name>
    <dbReference type="NCBI Taxonomy" id="6257"/>
    <lineage>
        <taxon>Eukaryota</taxon>
        <taxon>Metazoa</taxon>
        <taxon>Ecdysozoa</taxon>
        <taxon>Nematoda</taxon>
        <taxon>Chromadorea</taxon>
        <taxon>Rhabditida</taxon>
        <taxon>Spirurina</taxon>
        <taxon>Ascaridomorpha</taxon>
        <taxon>Ascaridoidea</taxon>
        <taxon>Ascarididae</taxon>
        <taxon>Parascaris</taxon>
    </lineage>
</organism>
<dbReference type="Proteomes" id="UP000887569">
    <property type="component" value="Unplaced"/>
</dbReference>
<keyword evidence="2" id="KW-1185">Reference proteome</keyword>
<evidence type="ECO:0000256" key="1">
    <source>
        <dbReference type="SAM" id="SignalP"/>
    </source>
</evidence>